<feature type="compositionally biased region" description="Basic and acidic residues" evidence="1">
    <location>
        <begin position="199"/>
        <end position="228"/>
    </location>
</feature>
<proteinExistence type="predicted"/>
<feature type="region of interest" description="Disordered" evidence="1">
    <location>
        <begin position="1"/>
        <end position="273"/>
    </location>
</feature>
<reference evidence="2" key="1">
    <citation type="submission" date="2021-02" db="EMBL/GenBank/DDBJ databases">
        <authorList>
            <person name="Dougan E. K."/>
            <person name="Rhodes N."/>
            <person name="Thang M."/>
            <person name="Chan C."/>
        </authorList>
    </citation>
    <scope>NUCLEOTIDE SEQUENCE</scope>
</reference>
<name>A0A812Q3D5_9DINO</name>
<keyword evidence="3" id="KW-1185">Reference proteome</keyword>
<gene>
    <name evidence="2" type="ORF">SNEC2469_LOCUS9619</name>
</gene>
<dbReference type="AlphaFoldDB" id="A0A812Q3D5"/>
<evidence type="ECO:0000313" key="3">
    <source>
        <dbReference type="Proteomes" id="UP000601435"/>
    </source>
</evidence>
<evidence type="ECO:0000256" key="1">
    <source>
        <dbReference type="SAM" id="MobiDB-lite"/>
    </source>
</evidence>
<feature type="compositionally biased region" description="Basic and acidic residues" evidence="1">
    <location>
        <begin position="121"/>
        <end position="150"/>
    </location>
</feature>
<feature type="non-terminal residue" evidence="2">
    <location>
        <position position="1"/>
    </location>
</feature>
<feature type="compositionally biased region" description="Basic residues" evidence="1">
    <location>
        <begin position="444"/>
        <end position="478"/>
    </location>
</feature>
<feature type="region of interest" description="Disordered" evidence="1">
    <location>
        <begin position="414"/>
        <end position="500"/>
    </location>
</feature>
<organism evidence="2 3">
    <name type="scientific">Symbiodinium necroappetens</name>
    <dbReference type="NCBI Taxonomy" id="1628268"/>
    <lineage>
        <taxon>Eukaryota</taxon>
        <taxon>Sar</taxon>
        <taxon>Alveolata</taxon>
        <taxon>Dinophyceae</taxon>
        <taxon>Suessiales</taxon>
        <taxon>Symbiodiniaceae</taxon>
        <taxon>Symbiodinium</taxon>
    </lineage>
</organism>
<dbReference type="Proteomes" id="UP000601435">
    <property type="component" value="Unassembled WGS sequence"/>
</dbReference>
<sequence>SYDSQVEDAQNPWPKIEVSPGSNGKKAFQKSKAKPLRTDTQETMVVETPKCRARAKSTDSGLESADKTKNPKRSLSAAFKDASKQPATTAEPASTTSSPPSSNKRKLIDMGKPKPATKKPKTPDEKKKEAEEAKQAAYEMKDHATARSSHEPPATAACKLSGGARIVKKGGGKKSAKAKASPCAPKSESPSTTRGSKTKHSEKNLAETPKEKQREDESAKNPAQKEDAAETPNKKPRKSCAETPDKNPSKTQETEKDESTESKSKQGLEVAEKKKKAHKLYMRFWRSVNECRGTSMEIKNAFDRFKYCKTQMSALYEDFMQCNGKWQNSVIMKTIRHKHKNGKRASRRWLTKSQLLAHFGDEATVEAIVLRKEADKELAEAEIRDHPELPGLRQFLVLVEDEEVDESTDEIEQLFNMEQRPGSESSDDSKDMDSDEDSSSSAAAKKKKTDKKEKKDKKDKKDKSKKKKSKKRGGKGKLRKAETQEDLDKEQSRKVQQEGKKVISTLNRKIKDATTKIDSKEVSALNTNVREALKTDLQAVVKKLTSARTQLQTALDSAQDSKIIDKTTAAKDILDHTEGSLVEPVMISTHVKAKEDSTMVIEEKIPVLLPHRIFLYLFNVLGLAIRPEDINEYWQHQKSLCEWASHNDLDGKHVPVTIYGDTARYGQGYDQSKITGCFMSSPLWRPKSTRMSQRLLFSVDADRSLGPETLNPLYLAIVESLNEAFHGRTPEGRPLPHKFSVTEIKGDWEFHYHTFQLRRYWKTRWICWRCHAEHHAHATHSCFDFDDDPTWEATTISNFSFLANIVKRENVCPFLGLHAFHVDMICHCSLHNMNLGIAQDANGSTLMFLIENGYFGCPQSLTFEKLLVIAFRDFKAFQRSTGQKCSQTKFVPRFVWKPESHGAHMGHKGHNGKIIAYWLGDCMQKAVERSTEPHREICKWLLESQAWSTDERLELIAVTMQSLCAWFHEVEKHGRYLTVTAADTIYDHGMKYLRYHLVLCKVSMMKKLHWHVRPKMHAFHHQLKDVRCRRISAAS</sequence>
<feature type="non-terminal residue" evidence="2">
    <location>
        <position position="1035"/>
    </location>
</feature>
<feature type="compositionally biased region" description="Low complexity" evidence="1">
    <location>
        <begin position="86"/>
        <end position="102"/>
    </location>
</feature>
<comment type="caution">
    <text evidence="2">The sequence shown here is derived from an EMBL/GenBank/DDBJ whole genome shotgun (WGS) entry which is preliminary data.</text>
</comment>
<accession>A0A812Q3D5</accession>
<feature type="compositionally biased region" description="Basic and acidic residues" evidence="1">
    <location>
        <begin position="489"/>
        <end position="500"/>
    </location>
</feature>
<evidence type="ECO:0000313" key="2">
    <source>
        <dbReference type="EMBL" id="CAE7363389.1"/>
    </source>
</evidence>
<protein>
    <submittedName>
        <fullName evidence="2">Uncharacterized protein</fullName>
    </submittedName>
</protein>
<feature type="compositionally biased region" description="Low complexity" evidence="1">
    <location>
        <begin position="178"/>
        <end position="191"/>
    </location>
</feature>
<dbReference type="EMBL" id="CAJNJA010015535">
    <property type="protein sequence ID" value="CAE7363389.1"/>
    <property type="molecule type" value="Genomic_DNA"/>
</dbReference>
<feature type="compositionally biased region" description="Basic residues" evidence="1">
    <location>
        <begin position="166"/>
        <end position="177"/>
    </location>
</feature>
<feature type="compositionally biased region" description="Basic and acidic residues" evidence="1">
    <location>
        <begin position="239"/>
        <end position="272"/>
    </location>
</feature>